<feature type="domain" description="Protein kinase" evidence="1">
    <location>
        <begin position="1"/>
        <end position="195"/>
    </location>
</feature>
<dbReference type="PROSITE" id="PS50011">
    <property type="entry name" value="PROTEIN_KINASE_DOM"/>
    <property type="match status" value="1"/>
</dbReference>
<accession>A0A166K748</accession>
<evidence type="ECO:0000313" key="3">
    <source>
        <dbReference type="Proteomes" id="UP000076532"/>
    </source>
</evidence>
<sequence length="195" mass="21481">MISPWMKNGDLSGALESTPPLEDTARLNLLCGVAKGLQHLHTLGIIHGDLYPANVLIDDNGDACLTDFGLSFMPRFVGTSYWSRSVGGNGRWRAPELIAPLEANIEDYVPNLTRKCDIYSFGSLLLHVMSGECPYPSSSDMQVILHLHHRTQPPRPQTCLLADAHWDLAKRCWGDHNNPNSRPTVQEVVAAISAL</sequence>
<dbReference type="Proteomes" id="UP000076532">
    <property type="component" value="Unassembled WGS sequence"/>
</dbReference>
<dbReference type="PANTHER" id="PTHR44329">
    <property type="entry name" value="SERINE/THREONINE-PROTEIN KINASE TNNI3K-RELATED"/>
    <property type="match status" value="1"/>
</dbReference>
<dbReference type="STRING" id="436010.A0A166K748"/>
<keyword evidence="3" id="KW-1185">Reference proteome</keyword>
<dbReference type="InterPro" id="IPR000719">
    <property type="entry name" value="Prot_kinase_dom"/>
</dbReference>
<proteinExistence type="predicted"/>
<dbReference type="SUPFAM" id="SSF56112">
    <property type="entry name" value="Protein kinase-like (PK-like)"/>
    <property type="match status" value="1"/>
</dbReference>
<reference evidence="2 3" key="1">
    <citation type="journal article" date="2016" name="Mol. Biol. Evol.">
        <title>Comparative Genomics of Early-Diverging Mushroom-Forming Fungi Provides Insights into the Origins of Lignocellulose Decay Capabilities.</title>
        <authorList>
            <person name="Nagy L.G."/>
            <person name="Riley R."/>
            <person name="Tritt A."/>
            <person name="Adam C."/>
            <person name="Daum C."/>
            <person name="Floudas D."/>
            <person name="Sun H."/>
            <person name="Yadav J.S."/>
            <person name="Pangilinan J."/>
            <person name="Larsson K.H."/>
            <person name="Matsuura K."/>
            <person name="Barry K."/>
            <person name="Labutti K."/>
            <person name="Kuo R."/>
            <person name="Ohm R.A."/>
            <person name="Bhattacharya S.S."/>
            <person name="Shirouzu T."/>
            <person name="Yoshinaga Y."/>
            <person name="Martin F.M."/>
            <person name="Grigoriev I.V."/>
            <person name="Hibbett D.S."/>
        </authorList>
    </citation>
    <scope>NUCLEOTIDE SEQUENCE [LARGE SCALE GENOMIC DNA]</scope>
    <source>
        <strain evidence="2 3">CBS 109695</strain>
    </source>
</reference>
<evidence type="ECO:0000313" key="2">
    <source>
        <dbReference type="EMBL" id="KZP21602.1"/>
    </source>
</evidence>
<dbReference type="GO" id="GO:0005524">
    <property type="term" value="F:ATP binding"/>
    <property type="evidence" value="ECO:0007669"/>
    <property type="project" value="InterPro"/>
</dbReference>
<dbReference type="Gene3D" id="1.10.510.10">
    <property type="entry name" value="Transferase(Phosphotransferase) domain 1"/>
    <property type="match status" value="1"/>
</dbReference>
<dbReference type="InterPro" id="IPR001245">
    <property type="entry name" value="Ser-Thr/Tyr_kinase_cat_dom"/>
</dbReference>
<gene>
    <name evidence="2" type="ORF">FIBSPDRAFT_860543</name>
</gene>
<protein>
    <submittedName>
        <fullName evidence="2">Kinase-like protein</fullName>
    </submittedName>
</protein>
<dbReference type="Pfam" id="PF07714">
    <property type="entry name" value="PK_Tyr_Ser-Thr"/>
    <property type="match status" value="1"/>
</dbReference>
<dbReference type="PANTHER" id="PTHR44329:SF214">
    <property type="entry name" value="PROTEIN KINASE DOMAIN-CONTAINING PROTEIN"/>
    <property type="match status" value="1"/>
</dbReference>
<evidence type="ECO:0000259" key="1">
    <source>
        <dbReference type="PROSITE" id="PS50011"/>
    </source>
</evidence>
<dbReference type="AlphaFoldDB" id="A0A166K748"/>
<dbReference type="EMBL" id="KV417546">
    <property type="protein sequence ID" value="KZP21602.1"/>
    <property type="molecule type" value="Genomic_DNA"/>
</dbReference>
<name>A0A166K748_9AGAM</name>
<dbReference type="InterPro" id="IPR011009">
    <property type="entry name" value="Kinase-like_dom_sf"/>
</dbReference>
<dbReference type="OrthoDB" id="346907at2759"/>
<organism evidence="2 3">
    <name type="scientific">Athelia psychrophila</name>
    <dbReference type="NCBI Taxonomy" id="1759441"/>
    <lineage>
        <taxon>Eukaryota</taxon>
        <taxon>Fungi</taxon>
        <taxon>Dikarya</taxon>
        <taxon>Basidiomycota</taxon>
        <taxon>Agaricomycotina</taxon>
        <taxon>Agaricomycetes</taxon>
        <taxon>Agaricomycetidae</taxon>
        <taxon>Atheliales</taxon>
        <taxon>Atheliaceae</taxon>
        <taxon>Athelia</taxon>
    </lineage>
</organism>
<dbReference type="GO" id="GO:0004674">
    <property type="term" value="F:protein serine/threonine kinase activity"/>
    <property type="evidence" value="ECO:0007669"/>
    <property type="project" value="TreeGrafter"/>
</dbReference>
<dbReference type="InterPro" id="IPR051681">
    <property type="entry name" value="Ser/Thr_Kinases-Pseudokinases"/>
</dbReference>